<dbReference type="Gramene" id="Pp3c14_6360V3.2">
    <property type="protein sequence ID" value="PAC:32961295.CDS.1"/>
    <property type="gene ID" value="Pp3c14_6360"/>
</dbReference>
<organism evidence="1">
    <name type="scientific">Physcomitrium patens</name>
    <name type="common">Spreading-leaved earth moss</name>
    <name type="synonym">Physcomitrella patens</name>
    <dbReference type="NCBI Taxonomy" id="3218"/>
    <lineage>
        <taxon>Eukaryota</taxon>
        <taxon>Viridiplantae</taxon>
        <taxon>Streptophyta</taxon>
        <taxon>Embryophyta</taxon>
        <taxon>Bryophyta</taxon>
        <taxon>Bryophytina</taxon>
        <taxon>Bryopsida</taxon>
        <taxon>Funariidae</taxon>
        <taxon>Funariales</taxon>
        <taxon>Funariaceae</taxon>
        <taxon>Physcomitrium</taxon>
    </lineage>
</organism>
<dbReference type="InParanoid" id="A0A2K1JGM2"/>
<sequence length="49" mass="6053">MKDLLLLMSGMLLSSYHNTWSKKYFKPKKNRVKNTHMNYVKWSIIWRHV</sequence>
<reference evidence="1 3" key="1">
    <citation type="journal article" date="2008" name="Science">
        <title>The Physcomitrella genome reveals evolutionary insights into the conquest of land by plants.</title>
        <authorList>
            <person name="Rensing S."/>
            <person name="Lang D."/>
            <person name="Zimmer A."/>
            <person name="Terry A."/>
            <person name="Salamov A."/>
            <person name="Shapiro H."/>
            <person name="Nishiyama T."/>
            <person name="Perroud P.-F."/>
            <person name="Lindquist E."/>
            <person name="Kamisugi Y."/>
            <person name="Tanahashi T."/>
            <person name="Sakakibara K."/>
            <person name="Fujita T."/>
            <person name="Oishi K."/>
            <person name="Shin-I T."/>
            <person name="Kuroki Y."/>
            <person name="Toyoda A."/>
            <person name="Suzuki Y."/>
            <person name="Hashimoto A."/>
            <person name="Yamaguchi K."/>
            <person name="Sugano A."/>
            <person name="Kohara Y."/>
            <person name="Fujiyama A."/>
            <person name="Anterola A."/>
            <person name="Aoki S."/>
            <person name="Ashton N."/>
            <person name="Barbazuk W.B."/>
            <person name="Barker E."/>
            <person name="Bennetzen J."/>
            <person name="Bezanilla M."/>
            <person name="Blankenship R."/>
            <person name="Cho S.H."/>
            <person name="Dutcher S."/>
            <person name="Estelle M."/>
            <person name="Fawcett J.A."/>
            <person name="Gundlach H."/>
            <person name="Hanada K."/>
            <person name="Heyl A."/>
            <person name="Hicks K.A."/>
            <person name="Hugh J."/>
            <person name="Lohr M."/>
            <person name="Mayer K."/>
            <person name="Melkozernov A."/>
            <person name="Murata T."/>
            <person name="Nelson D."/>
            <person name="Pils B."/>
            <person name="Prigge M."/>
            <person name="Reiss B."/>
            <person name="Renner T."/>
            <person name="Rombauts S."/>
            <person name="Rushton P."/>
            <person name="Sanderfoot A."/>
            <person name="Schween G."/>
            <person name="Shiu S.-H."/>
            <person name="Stueber K."/>
            <person name="Theodoulou F.L."/>
            <person name="Tu H."/>
            <person name="Van de Peer Y."/>
            <person name="Verrier P.J."/>
            <person name="Waters E."/>
            <person name="Wood A."/>
            <person name="Yang L."/>
            <person name="Cove D."/>
            <person name="Cuming A."/>
            <person name="Hasebe M."/>
            <person name="Lucas S."/>
            <person name="Mishler D.B."/>
            <person name="Reski R."/>
            <person name="Grigoriev I."/>
            <person name="Quatrano R.S."/>
            <person name="Boore J.L."/>
        </authorList>
    </citation>
    <scope>NUCLEOTIDE SEQUENCE [LARGE SCALE GENOMIC DNA]</scope>
    <source>
        <strain evidence="2 3">cv. Gransden 2004</strain>
    </source>
</reference>
<evidence type="ECO:0000313" key="3">
    <source>
        <dbReference type="Proteomes" id="UP000006727"/>
    </source>
</evidence>
<gene>
    <name evidence="1" type="ORF">PHYPA_018106</name>
</gene>
<evidence type="ECO:0000313" key="1">
    <source>
        <dbReference type="EMBL" id="PNR40703.1"/>
    </source>
</evidence>
<reference evidence="1 3" key="2">
    <citation type="journal article" date="2018" name="Plant J.">
        <title>The Physcomitrella patens chromosome-scale assembly reveals moss genome structure and evolution.</title>
        <authorList>
            <person name="Lang D."/>
            <person name="Ullrich K.K."/>
            <person name="Murat F."/>
            <person name="Fuchs J."/>
            <person name="Jenkins J."/>
            <person name="Haas F.B."/>
            <person name="Piednoel M."/>
            <person name="Gundlach H."/>
            <person name="Van Bel M."/>
            <person name="Meyberg R."/>
            <person name="Vives C."/>
            <person name="Morata J."/>
            <person name="Symeonidi A."/>
            <person name="Hiss M."/>
            <person name="Muchero W."/>
            <person name="Kamisugi Y."/>
            <person name="Saleh O."/>
            <person name="Blanc G."/>
            <person name="Decker E.L."/>
            <person name="van Gessel N."/>
            <person name="Grimwood J."/>
            <person name="Hayes R.D."/>
            <person name="Graham S.W."/>
            <person name="Gunter L.E."/>
            <person name="McDaniel S.F."/>
            <person name="Hoernstein S.N.W."/>
            <person name="Larsson A."/>
            <person name="Li F.W."/>
            <person name="Perroud P.F."/>
            <person name="Phillips J."/>
            <person name="Ranjan P."/>
            <person name="Rokshar D.S."/>
            <person name="Rothfels C.J."/>
            <person name="Schneider L."/>
            <person name="Shu S."/>
            <person name="Stevenson D.W."/>
            <person name="Thummler F."/>
            <person name="Tillich M."/>
            <person name="Villarreal Aguilar J.C."/>
            <person name="Widiez T."/>
            <person name="Wong G.K."/>
            <person name="Wymore A."/>
            <person name="Zhang Y."/>
            <person name="Zimmer A.D."/>
            <person name="Quatrano R.S."/>
            <person name="Mayer K.F.X."/>
            <person name="Goodstein D."/>
            <person name="Casacuberta J.M."/>
            <person name="Vandepoele K."/>
            <person name="Reski R."/>
            <person name="Cuming A.C."/>
            <person name="Tuskan G.A."/>
            <person name="Maumus F."/>
            <person name="Salse J."/>
            <person name="Schmutz J."/>
            <person name="Rensing S.A."/>
        </authorList>
    </citation>
    <scope>NUCLEOTIDE SEQUENCE [LARGE SCALE GENOMIC DNA]</scope>
    <source>
        <strain evidence="2 3">cv. Gransden 2004</strain>
    </source>
</reference>
<dbReference type="EnsemblPlants" id="Pp3c14_6360V3.1">
    <property type="protein sequence ID" value="PAC:32961294.CDS.1"/>
    <property type="gene ID" value="Pp3c14_6360"/>
</dbReference>
<protein>
    <submittedName>
        <fullName evidence="1 2">Uncharacterized protein</fullName>
    </submittedName>
</protein>
<dbReference type="AlphaFoldDB" id="A0A2K1JGM2"/>
<dbReference type="Proteomes" id="UP000006727">
    <property type="component" value="Chromosome 14"/>
</dbReference>
<accession>A0A2K1JGM2</accession>
<proteinExistence type="predicted"/>
<dbReference type="EnsemblPlants" id="Pp3c14_6360V3.2">
    <property type="protein sequence ID" value="PAC:32961295.CDS.1"/>
    <property type="gene ID" value="Pp3c14_6360"/>
</dbReference>
<keyword evidence="3" id="KW-1185">Reference proteome</keyword>
<reference evidence="2" key="3">
    <citation type="submission" date="2020-12" db="UniProtKB">
        <authorList>
            <consortium name="EnsemblPlants"/>
        </authorList>
    </citation>
    <scope>IDENTIFICATION</scope>
</reference>
<dbReference type="Gramene" id="Pp3c14_6360V3.1">
    <property type="protein sequence ID" value="PAC:32961294.CDS.1"/>
    <property type="gene ID" value="Pp3c14_6360"/>
</dbReference>
<dbReference type="EMBL" id="ABEU02000014">
    <property type="protein sequence ID" value="PNR40703.1"/>
    <property type="molecule type" value="Genomic_DNA"/>
</dbReference>
<name>A0A2K1JGM2_PHYPA</name>
<evidence type="ECO:0000313" key="2">
    <source>
        <dbReference type="EnsemblPlants" id="PAC:32961294.CDS.1"/>
    </source>
</evidence>